<dbReference type="Proteomes" id="UP000680067">
    <property type="component" value="Unassembled WGS sequence"/>
</dbReference>
<feature type="transmembrane region" description="Helical" evidence="1">
    <location>
        <begin position="73"/>
        <end position="93"/>
    </location>
</feature>
<feature type="transmembrane region" description="Helical" evidence="1">
    <location>
        <begin position="121"/>
        <end position="140"/>
    </location>
</feature>
<feature type="transmembrane region" description="Helical" evidence="1">
    <location>
        <begin position="367"/>
        <end position="389"/>
    </location>
</feature>
<keyword evidence="3" id="KW-1185">Reference proteome</keyword>
<reference evidence="2" key="1">
    <citation type="submission" date="2021-04" db="EMBL/GenBank/DDBJ databases">
        <title>novel species isolated from subtropical streams in China.</title>
        <authorList>
            <person name="Lu H."/>
        </authorList>
    </citation>
    <scope>NUCLEOTIDE SEQUENCE</scope>
    <source>
        <strain evidence="2">LFS511W</strain>
    </source>
</reference>
<name>A0A941DKQ4_9BURK</name>
<dbReference type="Pfam" id="PF13687">
    <property type="entry name" value="DUF4153"/>
    <property type="match status" value="1"/>
</dbReference>
<accession>A0A941DKQ4</accession>
<protein>
    <submittedName>
        <fullName evidence="2">DUF4153 domain-containing protein</fullName>
    </submittedName>
</protein>
<feature type="transmembrane region" description="Helical" evidence="1">
    <location>
        <begin position="230"/>
        <end position="256"/>
    </location>
</feature>
<gene>
    <name evidence="2" type="ORF">KDM89_04155</name>
</gene>
<comment type="caution">
    <text evidence="2">The sequence shown here is derived from an EMBL/GenBank/DDBJ whole genome shotgun (WGS) entry which is preliminary data.</text>
</comment>
<dbReference type="AlphaFoldDB" id="A0A941DKQ4"/>
<evidence type="ECO:0000256" key="1">
    <source>
        <dbReference type="SAM" id="Phobius"/>
    </source>
</evidence>
<feature type="transmembrane region" description="Helical" evidence="1">
    <location>
        <begin position="335"/>
        <end position="355"/>
    </location>
</feature>
<keyword evidence="1" id="KW-1133">Transmembrane helix</keyword>
<feature type="transmembrane region" description="Helical" evidence="1">
    <location>
        <begin position="201"/>
        <end position="218"/>
    </location>
</feature>
<sequence length="603" mass="67015">MDQEISGLNPRTGWVRIAIAAVQAVLLYFLYRAGTQKLWPATQPELFFPLLLCGLGLPVIAISSLGQMSTAKLLRWLGFLALVLTGLTLHDWFRRNGLNNEWGSAEYPGRHSDKALYPSPLLFTFSFLCLYVAQSLKLAYAQKRQGVAQYPQYFDLSWKLLVQLKFSALFVGALFALLALGAGLFDMLKLDFLAQLLKREWFNIPVIVLAFGFALHLTDMRPAIVRGIRNLLLVLLSWLLPLATIVLAGFLVSLLYKGVDLLWATRHASGLLLGSCVVLVVLINTAFQDGAALATAPKILRWCARLACFLLPVLASLALRALQLRITQYGWSSDRLIAVVCALIALAYGLAYVRAAIAADGLLSKIAGANVVMAYVQLAAVLALFSPLLDPARISVADQVARLRDGKVTADKFDYRYLRFEGGRYGREALEQLKLETALPESKQIREKAAFVLALTYKSYAEEPVQVVRPYEVWPTGAVLPEGFLRQPDQKDNGWLTQKDTECLIAKTHACDAVLQDMNRDGKPEVLVLDRNRNYGGNLYAEIQPGVWKRQAHVDVEADDCDKLNEALRAGQAKAVTGWDMLEVGRMRLMIRPDPVVRQHCKS</sequence>
<dbReference type="EMBL" id="JAGSPN010000002">
    <property type="protein sequence ID" value="MBR7781327.1"/>
    <property type="molecule type" value="Genomic_DNA"/>
</dbReference>
<proteinExistence type="predicted"/>
<feature type="transmembrane region" description="Helical" evidence="1">
    <location>
        <begin position="268"/>
        <end position="287"/>
    </location>
</feature>
<feature type="transmembrane region" description="Helical" evidence="1">
    <location>
        <begin position="299"/>
        <end position="323"/>
    </location>
</feature>
<feature type="transmembrane region" description="Helical" evidence="1">
    <location>
        <begin position="12"/>
        <end position="31"/>
    </location>
</feature>
<evidence type="ECO:0000313" key="2">
    <source>
        <dbReference type="EMBL" id="MBR7781327.1"/>
    </source>
</evidence>
<keyword evidence="1" id="KW-0812">Transmembrane</keyword>
<feature type="transmembrane region" description="Helical" evidence="1">
    <location>
        <begin position="46"/>
        <end position="66"/>
    </location>
</feature>
<organism evidence="2 3">
    <name type="scientific">Undibacterium luofuense</name>
    <dbReference type="NCBI Taxonomy" id="2828733"/>
    <lineage>
        <taxon>Bacteria</taxon>
        <taxon>Pseudomonadati</taxon>
        <taxon>Pseudomonadota</taxon>
        <taxon>Betaproteobacteria</taxon>
        <taxon>Burkholderiales</taxon>
        <taxon>Oxalobacteraceae</taxon>
        <taxon>Undibacterium</taxon>
    </lineage>
</organism>
<evidence type="ECO:0000313" key="3">
    <source>
        <dbReference type="Proteomes" id="UP000680067"/>
    </source>
</evidence>
<dbReference type="RefSeq" id="WP_212686692.1">
    <property type="nucleotide sequence ID" value="NZ_JAGSPN010000002.1"/>
</dbReference>
<keyword evidence="1" id="KW-0472">Membrane</keyword>
<feature type="transmembrane region" description="Helical" evidence="1">
    <location>
        <begin position="160"/>
        <end position="181"/>
    </location>
</feature>
<dbReference type="InterPro" id="IPR025291">
    <property type="entry name" value="DUF4153"/>
</dbReference>